<evidence type="ECO:0000256" key="2">
    <source>
        <dbReference type="ARBA" id="ARBA00022679"/>
    </source>
</evidence>
<dbReference type="Pfam" id="PF02384">
    <property type="entry name" value="N6_Mtase"/>
    <property type="match status" value="1"/>
</dbReference>
<comment type="caution">
    <text evidence="7">The sequence shown here is derived from an EMBL/GenBank/DDBJ whole genome shotgun (WGS) entry which is preliminary data.</text>
</comment>
<dbReference type="OrthoDB" id="32195at2"/>
<dbReference type="InterPro" id="IPR002052">
    <property type="entry name" value="DNA_methylase_N6_adenine_CS"/>
</dbReference>
<keyword evidence="8" id="KW-1185">Reference proteome</keyword>
<keyword evidence="4" id="KW-0680">Restriction system</keyword>
<dbReference type="PRINTS" id="PR00507">
    <property type="entry name" value="N12N6MTFRASE"/>
</dbReference>
<dbReference type="PROSITE" id="PS00092">
    <property type="entry name" value="N6_MTASE"/>
    <property type="match status" value="1"/>
</dbReference>
<evidence type="ECO:0000313" key="8">
    <source>
        <dbReference type="Proteomes" id="UP000552883"/>
    </source>
</evidence>
<dbReference type="Gene3D" id="3.40.50.150">
    <property type="entry name" value="Vaccinia Virus protein VP39"/>
    <property type="match status" value="1"/>
</dbReference>
<dbReference type="InterPro" id="IPR029063">
    <property type="entry name" value="SAM-dependent_MTases_sf"/>
</dbReference>
<dbReference type="GO" id="GO:0009307">
    <property type="term" value="P:DNA restriction-modification system"/>
    <property type="evidence" value="ECO:0007669"/>
    <property type="project" value="UniProtKB-KW"/>
</dbReference>
<dbReference type="GO" id="GO:0003677">
    <property type="term" value="F:DNA binding"/>
    <property type="evidence" value="ECO:0007669"/>
    <property type="project" value="InterPro"/>
</dbReference>
<organism evidence="7 8">
    <name type="scientific">Microcella frigidaquae</name>
    <dbReference type="NCBI Taxonomy" id="424758"/>
    <lineage>
        <taxon>Bacteria</taxon>
        <taxon>Bacillati</taxon>
        <taxon>Actinomycetota</taxon>
        <taxon>Actinomycetes</taxon>
        <taxon>Micrococcales</taxon>
        <taxon>Microbacteriaceae</taxon>
        <taxon>Microcella</taxon>
    </lineage>
</organism>
<dbReference type="PANTHER" id="PTHR33841">
    <property type="entry name" value="DNA METHYLTRANSFERASE YEEA-RELATED"/>
    <property type="match status" value="1"/>
</dbReference>
<evidence type="ECO:0000256" key="4">
    <source>
        <dbReference type="ARBA" id="ARBA00022747"/>
    </source>
</evidence>
<feature type="domain" description="DNA methylase adenine-specific" evidence="5">
    <location>
        <begin position="16"/>
        <end position="215"/>
    </location>
</feature>
<dbReference type="Pfam" id="PF22837">
    <property type="entry name" value="M_Eco57I_C"/>
    <property type="match status" value="1"/>
</dbReference>
<dbReference type="EMBL" id="JACHBS010000001">
    <property type="protein sequence ID" value="MBB5617970.1"/>
    <property type="molecule type" value="Genomic_DNA"/>
</dbReference>
<dbReference type="GO" id="GO:0032259">
    <property type="term" value="P:methylation"/>
    <property type="evidence" value="ECO:0007669"/>
    <property type="project" value="UniProtKB-KW"/>
</dbReference>
<keyword evidence="1 7" id="KW-0489">Methyltransferase</keyword>
<name>A0A840X6F0_9MICO</name>
<proteinExistence type="predicted"/>
<dbReference type="InterPro" id="IPR050953">
    <property type="entry name" value="N4_N6_ade-DNA_methylase"/>
</dbReference>
<evidence type="ECO:0000259" key="5">
    <source>
        <dbReference type="Pfam" id="PF02384"/>
    </source>
</evidence>
<dbReference type="SUPFAM" id="SSF53335">
    <property type="entry name" value="S-adenosyl-L-methionine-dependent methyltransferases"/>
    <property type="match status" value="1"/>
</dbReference>
<dbReference type="GO" id="GO:0009007">
    <property type="term" value="F:site-specific DNA-methyltransferase (adenine-specific) activity"/>
    <property type="evidence" value="ECO:0007669"/>
    <property type="project" value="UniProtKB-EC"/>
</dbReference>
<dbReference type="RefSeq" id="WP_153981323.1">
    <property type="nucleotide sequence ID" value="NZ_BAAANZ010000005.1"/>
</dbReference>
<protein>
    <submittedName>
        <fullName evidence="7">Adenine-specific DNA methylase</fullName>
    </submittedName>
</protein>
<accession>A0A840X6F0</accession>
<gene>
    <name evidence="7" type="ORF">BJ959_001466</name>
</gene>
<feature type="domain" description="Type II methyltransferase M.Eco57I C-terminal" evidence="6">
    <location>
        <begin position="259"/>
        <end position="520"/>
    </location>
</feature>
<dbReference type="AlphaFoldDB" id="A0A840X6F0"/>
<evidence type="ECO:0000256" key="3">
    <source>
        <dbReference type="ARBA" id="ARBA00022691"/>
    </source>
</evidence>
<dbReference type="InterPro" id="IPR003356">
    <property type="entry name" value="DNA_methylase_A-5"/>
</dbReference>
<sequence length="555" mass="60486">MFLEDAEIEAADTAALRKARGAFFTPDGITRHLVEWAIRSPDDSVLEPSTGDAAFLTAAVRRLQELGAPRPSLDGVEIHPPSAAEAAVAVCAAGGDARIKVSDFFLVEAEGRYDAVIGNPPFIRYQDWTGEQRDRARFAALQQGVALSGLSSSWAAFVAHSAGFLKPGGRLALVLPAELLSVNYAAPVRRFLLERFARVELVVFDEQVFPDAEADTVLVKAEGWGQTPRGSAVLRQTRNAMSLGSLRQGSTWAPVDLSDRWSPLALNDLTLRAMGALRNAEAFVPLAEYGDTSLGAVTGANRYFALSPARVADLGIPRRDLVRISPPGSAHLRGLEFTSAALDRLGAEGQSTWLLSPSHRPAEATLSYISSGSATGIDLAYKCRVRKPWWRVPLLAVPDLFLTYMNADTARLTTNRAGARHLNSVHGVYLNGHTRELANDVLPVASLNTMTVLSAELVGRSYGGGILKLEPREADKWWMPSLMALEHNRKALRTLKPQVEVLLRERQLEVAIRLVDEVVLDGLVSERELKALRSDRIALAARRALRGKSRNRSED</sequence>
<keyword evidence="3" id="KW-0949">S-adenosyl-L-methionine</keyword>
<evidence type="ECO:0000313" key="7">
    <source>
        <dbReference type="EMBL" id="MBB5617970.1"/>
    </source>
</evidence>
<dbReference type="InterPro" id="IPR054520">
    <property type="entry name" value="M_Eco57I_C"/>
</dbReference>
<dbReference type="Proteomes" id="UP000552883">
    <property type="component" value="Unassembled WGS sequence"/>
</dbReference>
<evidence type="ECO:0000256" key="1">
    <source>
        <dbReference type="ARBA" id="ARBA00022603"/>
    </source>
</evidence>
<keyword evidence="2" id="KW-0808">Transferase</keyword>
<evidence type="ECO:0000259" key="6">
    <source>
        <dbReference type="Pfam" id="PF22837"/>
    </source>
</evidence>
<dbReference type="GO" id="GO:0008170">
    <property type="term" value="F:N-methyltransferase activity"/>
    <property type="evidence" value="ECO:0007669"/>
    <property type="project" value="InterPro"/>
</dbReference>
<reference evidence="7 8" key="1">
    <citation type="submission" date="2020-08" db="EMBL/GenBank/DDBJ databases">
        <title>Sequencing the genomes of 1000 actinobacteria strains.</title>
        <authorList>
            <person name="Klenk H.-P."/>
        </authorList>
    </citation>
    <scope>NUCLEOTIDE SEQUENCE [LARGE SCALE GENOMIC DNA]</scope>
    <source>
        <strain evidence="7 8">DSM 23889</strain>
    </source>
</reference>
<dbReference type="PANTHER" id="PTHR33841:SF5">
    <property type="entry name" value="DNA METHYLASE (MODIFICATION METHYLASE) (METHYLTRANSFERASE)-RELATED"/>
    <property type="match status" value="1"/>
</dbReference>